<dbReference type="GO" id="GO:0071555">
    <property type="term" value="P:cell wall organization"/>
    <property type="evidence" value="ECO:0007669"/>
    <property type="project" value="UniProtKB-KW"/>
</dbReference>
<protein>
    <submittedName>
        <fullName evidence="17">Penicillin-binding protein 2</fullName>
        <ecNumber evidence="17">3.4.16.4</ecNumber>
    </submittedName>
</protein>
<name>A0AAW9DTK6_ACIAO</name>
<evidence type="ECO:0000256" key="14">
    <source>
        <dbReference type="SAM" id="MobiDB-lite"/>
    </source>
</evidence>
<dbReference type="InterPro" id="IPR036138">
    <property type="entry name" value="PBP_dimer_sf"/>
</dbReference>
<dbReference type="GO" id="GO:0009252">
    <property type="term" value="P:peptidoglycan biosynthetic process"/>
    <property type="evidence" value="ECO:0007669"/>
    <property type="project" value="UniProtKB-KW"/>
</dbReference>
<dbReference type="GO" id="GO:0006508">
    <property type="term" value="P:proteolysis"/>
    <property type="evidence" value="ECO:0007669"/>
    <property type="project" value="UniProtKB-KW"/>
</dbReference>
<evidence type="ECO:0000256" key="7">
    <source>
        <dbReference type="ARBA" id="ARBA00022692"/>
    </source>
</evidence>
<comment type="subcellular location">
    <subcellularLocation>
        <location evidence="2">Cell membrane</location>
    </subcellularLocation>
    <subcellularLocation>
        <location evidence="1">Membrane</location>
        <topology evidence="1">Single-pass membrane protein</topology>
    </subcellularLocation>
</comment>
<evidence type="ECO:0000259" key="15">
    <source>
        <dbReference type="Pfam" id="PF00905"/>
    </source>
</evidence>
<keyword evidence="8 17" id="KW-0378">Hydrolase</keyword>
<feature type="region of interest" description="Disordered" evidence="14">
    <location>
        <begin position="607"/>
        <end position="630"/>
    </location>
</feature>
<keyword evidence="5 17" id="KW-0121">Carboxypeptidase</keyword>
<keyword evidence="18" id="KW-1185">Reference proteome</keyword>
<dbReference type="InterPro" id="IPR050515">
    <property type="entry name" value="Beta-lactam/transpept"/>
</dbReference>
<keyword evidence="9" id="KW-0133">Cell shape</keyword>
<dbReference type="SUPFAM" id="SSF56519">
    <property type="entry name" value="Penicillin binding protein dimerisation domain"/>
    <property type="match status" value="1"/>
</dbReference>
<feature type="domain" description="Penicillin-binding protein dimerisation" evidence="16">
    <location>
        <begin position="59"/>
        <end position="227"/>
    </location>
</feature>
<dbReference type="GO" id="GO:0009002">
    <property type="term" value="F:serine-type D-Ala-D-Ala carboxypeptidase activity"/>
    <property type="evidence" value="ECO:0007669"/>
    <property type="project" value="UniProtKB-EC"/>
</dbReference>
<evidence type="ECO:0000256" key="3">
    <source>
        <dbReference type="ARBA" id="ARBA00022475"/>
    </source>
</evidence>
<proteinExistence type="predicted"/>
<dbReference type="NCBIfam" id="TIGR03423">
    <property type="entry name" value="pbp2_mrdA"/>
    <property type="match status" value="1"/>
</dbReference>
<keyword evidence="6" id="KW-0645">Protease</keyword>
<evidence type="ECO:0000256" key="10">
    <source>
        <dbReference type="ARBA" id="ARBA00022984"/>
    </source>
</evidence>
<evidence type="ECO:0000256" key="11">
    <source>
        <dbReference type="ARBA" id="ARBA00022989"/>
    </source>
</evidence>
<dbReference type="InterPro" id="IPR017790">
    <property type="entry name" value="Penicillin-binding_protein_2"/>
</dbReference>
<dbReference type="GO" id="GO:0005886">
    <property type="term" value="C:plasma membrane"/>
    <property type="evidence" value="ECO:0007669"/>
    <property type="project" value="UniProtKB-SubCell"/>
</dbReference>
<dbReference type="PANTHER" id="PTHR30627">
    <property type="entry name" value="PEPTIDOGLYCAN D,D-TRANSPEPTIDASE"/>
    <property type="match status" value="1"/>
</dbReference>
<evidence type="ECO:0000256" key="8">
    <source>
        <dbReference type="ARBA" id="ARBA00022801"/>
    </source>
</evidence>
<evidence type="ECO:0000256" key="12">
    <source>
        <dbReference type="ARBA" id="ARBA00023136"/>
    </source>
</evidence>
<dbReference type="AlphaFoldDB" id="A0AAW9DTK6"/>
<dbReference type="InterPro" id="IPR012338">
    <property type="entry name" value="Beta-lactam/transpept-like"/>
</dbReference>
<dbReference type="GO" id="GO:0008658">
    <property type="term" value="F:penicillin binding"/>
    <property type="evidence" value="ECO:0007669"/>
    <property type="project" value="InterPro"/>
</dbReference>
<evidence type="ECO:0000256" key="1">
    <source>
        <dbReference type="ARBA" id="ARBA00004167"/>
    </source>
</evidence>
<dbReference type="Pfam" id="PF03717">
    <property type="entry name" value="PBP_dimer"/>
    <property type="match status" value="1"/>
</dbReference>
<keyword evidence="7" id="KW-0812">Transmembrane</keyword>
<dbReference type="Gene3D" id="3.90.1310.10">
    <property type="entry name" value="Penicillin-binding protein 2a (Domain 2)"/>
    <property type="match status" value="1"/>
</dbReference>
<keyword evidence="3" id="KW-1003">Cell membrane</keyword>
<sequence length="630" mass="67512">MKRERELRPVFSRRALLLGAAQVAGFGALGIRLYRMQVLQHGKYATLAKQNSVNERMLAPLRGVITDRTGLILAGNKQHWRALFMMIQAPDPEAVIDQFAHLIPLSPAERTRIARDIAGKPRYVPVLLKDYLDWSDMAKIEVNATALPGVFVDVGASRTYPLGDITSHTIGYVARPTQAQAQDNPVFALPGMRVGRAGVERARDDALRGNPGIVQTEVNAHGTVIRVLDRDNGTQGATVQLTLDAGLQRLAAEQLAGQAGAAVLLDATNGAILAMSSRPGFDPTYFDAGVPETVWKSWMTDPKRPLNDRATAGLYAPGSTFKPNVAMAALECGAITPSTTFYCPGYLKLGNHTFYCWRHQGHGTINVINALQQSCDVFFYHTALVAGIDRIAAMGRKLGLIGALPLDLPGVSHGFLPTRAWARQRKLLWTKGNTVIQGIGQGFTQVTPLGLATMTARIATGRAIGPHIANAVGEIVQSGRAPDDWPSLGFDIRNLAAVRQGMFDVVNTQLGTGYASRLTIPGVFMAGKTGTAQVHDLTQAQEKANYDDANLPWKFRPNAFFIAFAPADAPRYAAAVAVEHGNEGASVSAPIAQALITAALTRDLTPAPPGTIRNAPQAARSLVDHTAGPA</sequence>
<dbReference type="EC" id="3.4.16.4" evidence="17"/>
<dbReference type="GO" id="GO:0008360">
    <property type="term" value="P:regulation of cell shape"/>
    <property type="evidence" value="ECO:0007669"/>
    <property type="project" value="UniProtKB-KW"/>
</dbReference>
<evidence type="ECO:0000256" key="5">
    <source>
        <dbReference type="ARBA" id="ARBA00022645"/>
    </source>
</evidence>
<dbReference type="Gene3D" id="3.40.710.10">
    <property type="entry name" value="DD-peptidase/beta-lactamase superfamily"/>
    <property type="match status" value="1"/>
</dbReference>
<dbReference type="Proteomes" id="UP001279553">
    <property type="component" value="Unassembled WGS sequence"/>
</dbReference>
<comment type="caution">
    <text evidence="17">The sequence shown here is derived from an EMBL/GenBank/DDBJ whole genome shotgun (WGS) entry which is preliminary data.</text>
</comment>
<evidence type="ECO:0000256" key="6">
    <source>
        <dbReference type="ARBA" id="ARBA00022670"/>
    </source>
</evidence>
<dbReference type="GO" id="GO:0071972">
    <property type="term" value="F:peptidoglycan L,D-transpeptidase activity"/>
    <property type="evidence" value="ECO:0007669"/>
    <property type="project" value="TreeGrafter"/>
</dbReference>
<dbReference type="EMBL" id="JAWXYB010000018">
    <property type="protein sequence ID" value="MDX5932033.1"/>
    <property type="molecule type" value="Genomic_DNA"/>
</dbReference>
<keyword evidence="10" id="KW-0573">Peptidoglycan synthesis</keyword>
<evidence type="ECO:0000259" key="16">
    <source>
        <dbReference type="Pfam" id="PF03717"/>
    </source>
</evidence>
<feature type="domain" description="Penicillin-binding protein transpeptidase" evidence="15">
    <location>
        <begin position="260"/>
        <end position="596"/>
    </location>
</feature>
<evidence type="ECO:0000256" key="2">
    <source>
        <dbReference type="ARBA" id="ARBA00004236"/>
    </source>
</evidence>
<dbReference type="Pfam" id="PF00905">
    <property type="entry name" value="Transpeptidase"/>
    <property type="match status" value="1"/>
</dbReference>
<evidence type="ECO:0000256" key="13">
    <source>
        <dbReference type="ARBA" id="ARBA00023316"/>
    </source>
</evidence>
<keyword evidence="11" id="KW-1133">Transmembrane helix</keyword>
<evidence type="ECO:0000256" key="9">
    <source>
        <dbReference type="ARBA" id="ARBA00022960"/>
    </source>
</evidence>
<organism evidence="17 18">
    <name type="scientific">Acidiphilium acidophilum</name>
    <name type="common">Thiobacillus acidophilus</name>
    <dbReference type="NCBI Taxonomy" id="76588"/>
    <lineage>
        <taxon>Bacteria</taxon>
        <taxon>Pseudomonadati</taxon>
        <taxon>Pseudomonadota</taxon>
        <taxon>Alphaproteobacteria</taxon>
        <taxon>Acetobacterales</taxon>
        <taxon>Acidocellaceae</taxon>
        <taxon>Acidiphilium</taxon>
    </lineage>
</organism>
<dbReference type="RefSeq" id="WP_319614883.1">
    <property type="nucleotide sequence ID" value="NZ_JAWXYB010000018.1"/>
</dbReference>
<evidence type="ECO:0000313" key="17">
    <source>
        <dbReference type="EMBL" id="MDX5932033.1"/>
    </source>
</evidence>
<keyword evidence="4" id="KW-0997">Cell inner membrane</keyword>
<evidence type="ECO:0000256" key="4">
    <source>
        <dbReference type="ARBA" id="ARBA00022519"/>
    </source>
</evidence>
<accession>A0AAW9DTK6</accession>
<keyword evidence="13" id="KW-0961">Cell wall biogenesis/degradation</keyword>
<gene>
    <name evidence="17" type="primary">mrdA</name>
    <name evidence="17" type="ORF">SIL87_14820</name>
</gene>
<dbReference type="PANTHER" id="PTHR30627:SF2">
    <property type="entry name" value="PEPTIDOGLYCAN D,D-TRANSPEPTIDASE MRDA"/>
    <property type="match status" value="1"/>
</dbReference>
<dbReference type="SUPFAM" id="SSF56601">
    <property type="entry name" value="beta-lactamase/transpeptidase-like"/>
    <property type="match status" value="1"/>
</dbReference>
<evidence type="ECO:0000313" key="18">
    <source>
        <dbReference type="Proteomes" id="UP001279553"/>
    </source>
</evidence>
<keyword evidence="12" id="KW-0472">Membrane</keyword>
<dbReference type="InterPro" id="IPR005311">
    <property type="entry name" value="PBP_dimer"/>
</dbReference>
<dbReference type="InterPro" id="IPR001460">
    <property type="entry name" value="PCN-bd_Tpept"/>
</dbReference>
<reference evidence="17 18" key="1">
    <citation type="submission" date="2023-11" db="EMBL/GenBank/DDBJ databases">
        <title>MicrobeMod: A computational toolkit for identifying prokaryotic methylation and restriction-modification with nanopore sequencing.</title>
        <authorList>
            <person name="Crits-Christoph A."/>
            <person name="Kang S.C."/>
            <person name="Lee H."/>
            <person name="Ostrov N."/>
        </authorList>
    </citation>
    <scope>NUCLEOTIDE SEQUENCE [LARGE SCALE GENOMIC DNA]</scope>
    <source>
        <strain evidence="17 18">DSMZ 700</strain>
    </source>
</reference>